<sequence length="134" mass="14667">MPRIIQLHPSAPTRKHLAPAETRHSRNDQREAIGVENNAVAIAMAIAGGARTEEGEPILAIEKIVAIILRSCKRLGRRPSRIPALISADLDRHCKQGDPTARMLRDWIDCKSGFEVAVPETDRRAISAFADGEG</sequence>
<dbReference type="RefSeq" id="WP_201652539.1">
    <property type="nucleotide sequence ID" value="NZ_JAEQNC010000001.1"/>
</dbReference>
<accession>A0A936YQD7</accession>
<evidence type="ECO:0000256" key="1">
    <source>
        <dbReference type="SAM" id="MobiDB-lite"/>
    </source>
</evidence>
<keyword evidence="3" id="KW-1185">Reference proteome</keyword>
<dbReference type="Proteomes" id="UP000633219">
    <property type="component" value="Unassembled WGS sequence"/>
</dbReference>
<dbReference type="AlphaFoldDB" id="A0A936YQD7"/>
<evidence type="ECO:0000313" key="2">
    <source>
        <dbReference type="EMBL" id="MBL0370891.1"/>
    </source>
</evidence>
<reference evidence="2" key="1">
    <citation type="submission" date="2021-01" db="EMBL/GenBank/DDBJ databases">
        <title>Rhizobium sp. strain KVB221 16S ribosomal RNA gene Genome sequencing and assembly.</title>
        <authorList>
            <person name="Kang M."/>
        </authorList>
    </citation>
    <scope>NUCLEOTIDE SEQUENCE</scope>
    <source>
        <strain evidence="2">KVB221</strain>
    </source>
</reference>
<organism evidence="2 3">
    <name type="scientific">Rhizobium setariae</name>
    <dbReference type="NCBI Taxonomy" id="2801340"/>
    <lineage>
        <taxon>Bacteria</taxon>
        <taxon>Pseudomonadati</taxon>
        <taxon>Pseudomonadota</taxon>
        <taxon>Alphaproteobacteria</taxon>
        <taxon>Hyphomicrobiales</taxon>
        <taxon>Rhizobiaceae</taxon>
        <taxon>Rhizobium/Agrobacterium group</taxon>
        <taxon>Rhizobium</taxon>
    </lineage>
</organism>
<comment type="caution">
    <text evidence="2">The sequence shown here is derived from an EMBL/GenBank/DDBJ whole genome shotgun (WGS) entry which is preliminary data.</text>
</comment>
<dbReference type="EMBL" id="JAEQNC010000001">
    <property type="protein sequence ID" value="MBL0370891.1"/>
    <property type="molecule type" value="Genomic_DNA"/>
</dbReference>
<proteinExistence type="predicted"/>
<name>A0A936YQD7_9HYPH</name>
<feature type="region of interest" description="Disordered" evidence="1">
    <location>
        <begin position="8"/>
        <end position="28"/>
    </location>
</feature>
<evidence type="ECO:0000313" key="3">
    <source>
        <dbReference type="Proteomes" id="UP000633219"/>
    </source>
</evidence>
<gene>
    <name evidence="2" type="ORF">JJB09_02510</name>
</gene>
<protein>
    <submittedName>
        <fullName evidence="2">Uncharacterized protein</fullName>
    </submittedName>
</protein>